<dbReference type="RefSeq" id="WP_073112158.1">
    <property type="nucleotide sequence ID" value="NZ_FQZY01000055.1"/>
</dbReference>
<dbReference type="STRING" id="1121950.SAMN02745243_03140"/>
<protein>
    <submittedName>
        <fullName evidence="1">Uncharacterized protein</fullName>
    </submittedName>
</protein>
<evidence type="ECO:0000313" key="2">
    <source>
        <dbReference type="Proteomes" id="UP000184301"/>
    </source>
</evidence>
<gene>
    <name evidence="1" type="ORF">SAMN02745243_03140</name>
</gene>
<reference evidence="1 2" key="1">
    <citation type="submission" date="2016-11" db="EMBL/GenBank/DDBJ databases">
        <authorList>
            <person name="Jaros S."/>
            <person name="Januszkiewicz K."/>
            <person name="Wedrychowicz H."/>
        </authorList>
    </citation>
    <scope>NUCLEOTIDE SEQUENCE [LARGE SCALE GENOMIC DNA]</scope>
    <source>
        <strain evidence="1 2">DSM 15480</strain>
    </source>
</reference>
<accession>A0A1M6T5S3</accession>
<dbReference type="AlphaFoldDB" id="A0A1M6T5S3"/>
<evidence type="ECO:0000313" key="1">
    <source>
        <dbReference type="EMBL" id="SHK52331.1"/>
    </source>
</evidence>
<dbReference type="Proteomes" id="UP000184301">
    <property type="component" value="Unassembled WGS sequence"/>
</dbReference>
<proteinExistence type="predicted"/>
<name>A0A1M6T5S3_9FIRM</name>
<dbReference type="OrthoDB" id="1856983at2"/>
<organism evidence="1 2">
    <name type="scientific">Hespellia stercorisuis DSM 15480</name>
    <dbReference type="NCBI Taxonomy" id="1121950"/>
    <lineage>
        <taxon>Bacteria</taxon>
        <taxon>Bacillati</taxon>
        <taxon>Bacillota</taxon>
        <taxon>Clostridia</taxon>
        <taxon>Lachnospirales</taxon>
        <taxon>Lachnospiraceae</taxon>
        <taxon>Hespellia</taxon>
    </lineage>
</organism>
<dbReference type="EMBL" id="FQZY01000055">
    <property type="protein sequence ID" value="SHK52331.1"/>
    <property type="molecule type" value="Genomic_DNA"/>
</dbReference>
<sequence>MKFEHINSFADLADLVGDMVLANEMTIRNLQIINGDICVGETVFQFYIISNPEFLLKFTDELVFYDDELCLYVWGIKHFGTSWQLLPPPEFHE</sequence>
<keyword evidence="2" id="KW-1185">Reference proteome</keyword>